<dbReference type="InterPro" id="IPR012337">
    <property type="entry name" value="RNaseH-like_sf"/>
</dbReference>
<accession>Q666W0</accession>
<dbReference type="RefSeq" id="WP_011192928.1">
    <property type="nucleotide sequence ID" value="NC_006155.1"/>
</dbReference>
<sequence>MNYSSKEIFISAYAAMNTPDDITLRKLNDLIKPADALFLILENEKYKAKEVAQSWINGNYLILDTETTGLDNAAEIVEISIIDCMGNVLLDTLIKPLGFIPSDVEAIHGITNKMVDNAPHWCDIHEKFIEIIKSRNFVAYNSRFDTRLIYQSAEFSGVTTGADDIASASGNCAMLEYARFHGQWDSRQSDFKWQTLIAAAGQMNVITEGASHRALSDCKTTLGVIKAMAGGEI</sequence>
<organism evidence="4 5">
    <name type="scientific">Yersinia pseudotuberculosis serotype I (strain IP32953)</name>
    <dbReference type="NCBI Taxonomy" id="273123"/>
    <lineage>
        <taxon>Bacteria</taxon>
        <taxon>Pseudomonadati</taxon>
        <taxon>Pseudomonadota</taxon>
        <taxon>Gammaproteobacteria</taxon>
        <taxon>Enterobacterales</taxon>
        <taxon>Yersiniaceae</taxon>
        <taxon>Yersinia</taxon>
    </lineage>
</organism>
<dbReference type="InterPro" id="IPR013520">
    <property type="entry name" value="Ribonucl_H"/>
</dbReference>
<dbReference type="KEGG" id="yps:YPTB3136"/>
<dbReference type="PATRIC" id="fig|273123.14.peg.3652"/>
<dbReference type="Gene3D" id="3.30.420.10">
    <property type="entry name" value="Ribonuclease H-like superfamily/Ribonuclease H"/>
    <property type="match status" value="1"/>
</dbReference>
<dbReference type="KEGG" id="ypo:BZ17_3477"/>
<keyword evidence="2" id="KW-0378">Hydrolase</keyword>
<name>Q666W0_YERPS</name>
<dbReference type="SUPFAM" id="SSF53098">
    <property type="entry name" value="Ribonuclease H-like"/>
    <property type="match status" value="1"/>
</dbReference>
<dbReference type="Proteomes" id="UP000001011">
    <property type="component" value="Chromosome"/>
</dbReference>
<evidence type="ECO:0000256" key="2">
    <source>
        <dbReference type="ARBA" id="ARBA00022839"/>
    </source>
</evidence>
<dbReference type="GO" id="GO:0003676">
    <property type="term" value="F:nucleic acid binding"/>
    <property type="evidence" value="ECO:0007669"/>
    <property type="project" value="InterPro"/>
</dbReference>
<dbReference type="GO" id="GO:0003887">
    <property type="term" value="F:DNA-directed DNA polymerase activity"/>
    <property type="evidence" value="ECO:0007669"/>
    <property type="project" value="UniProtKB-EC"/>
</dbReference>
<dbReference type="GO" id="GO:0008408">
    <property type="term" value="F:3'-5' exonuclease activity"/>
    <property type="evidence" value="ECO:0007669"/>
    <property type="project" value="TreeGrafter"/>
</dbReference>
<reference evidence="4 5" key="1">
    <citation type="journal article" date="2004" name="Proc. Natl. Acad. Sci. U.S.A.">
        <title>Insights into the evolution of Yersinia pestis through whole-genome comparison with Yersinia pseudotuberculosis.</title>
        <authorList>
            <person name="Chain P.S.G."/>
            <person name="Carniel E."/>
            <person name="Larimer F.W."/>
            <person name="Lamerdin J."/>
            <person name="Stoutland P.O."/>
            <person name="Regala W.M."/>
            <person name="Georgescu A.M."/>
            <person name="Vergez L.M."/>
            <person name="Land M.L."/>
            <person name="Motin V.L."/>
            <person name="Brubaker R.R."/>
            <person name="Fowler J."/>
            <person name="Hinnebusch J."/>
            <person name="Marceau M."/>
            <person name="Medigue C."/>
            <person name="Simonet M."/>
            <person name="Chenal-Francisque V."/>
            <person name="Souza B."/>
            <person name="Dacheux D."/>
            <person name="Elliott J.M."/>
            <person name="Derbise A."/>
            <person name="Hauser L.J."/>
            <person name="Garcia E."/>
        </authorList>
    </citation>
    <scope>NUCLEOTIDE SEQUENCE [LARGE SCALE GENOMIC DNA]</scope>
    <source>
        <strain evidence="5">IP32953</strain>
    </source>
</reference>
<proteinExistence type="predicted"/>
<evidence type="ECO:0000259" key="3">
    <source>
        <dbReference type="SMART" id="SM00479"/>
    </source>
</evidence>
<dbReference type="EMBL" id="BX936398">
    <property type="protein sequence ID" value="CAH22374.1"/>
    <property type="molecule type" value="Genomic_DNA"/>
</dbReference>
<evidence type="ECO:0000313" key="4">
    <source>
        <dbReference type="EMBL" id="CAH22374.1"/>
    </source>
</evidence>
<keyword evidence="4" id="KW-0548">Nucleotidyltransferase</keyword>
<dbReference type="AlphaFoldDB" id="Q666W0"/>
<keyword evidence="1" id="KW-0540">Nuclease</keyword>
<keyword evidence="2" id="KW-0269">Exonuclease</keyword>
<dbReference type="GO" id="GO:0005829">
    <property type="term" value="C:cytosol"/>
    <property type="evidence" value="ECO:0007669"/>
    <property type="project" value="TreeGrafter"/>
</dbReference>
<dbReference type="Pfam" id="PF00929">
    <property type="entry name" value="RNase_T"/>
    <property type="match status" value="1"/>
</dbReference>
<keyword evidence="4" id="KW-0808">Transferase</keyword>
<dbReference type="SMART" id="SM00479">
    <property type="entry name" value="EXOIII"/>
    <property type="match status" value="1"/>
</dbReference>
<protein>
    <submittedName>
        <fullName evidence="4">Putative conserved bacteriophage protein</fullName>
        <ecNumber evidence="4">2.7.7.7</ecNumber>
    </submittedName>
</protein>
<gene>
    <name evidence="4" type="ordered locus">YPTB3136</name>
</gene>
<dbReference type="PANTHER" id="PTHR30231">
    <property type="entry name" value="DNA POLYMERASE III SUBUNIT EPSILON"/>
    <property type="match status" value="1"/>
</dbReference>
<dbReference type="InterPro" id="IPR036397">
    <property type="entry name" value="RNaseH_sf"/>
</dbReference>
<dbReference type="EC" id="2.7.7.7" evidence="4"/>
<evidence type="ECO:0000313" key="5">
    <source>
        <dbReference type="Proteomes" id="UP000001011"/>
    </source>
</evidence>
<dbReference type="PANTHER" id="PTHR30231:SF37">
    <property type="entry name" value="EXODEOXYRIBONUCLEASE 10"/>
    <property type="match status" value="1"/>
</dbReference>
<feature type="domain" description="Exonuclease" evidence="3">
    <location>
        <begin position="59"/>
        <end position="232"/>
    </location>
</feature>
<evidence type="ECO:0000256" key="1">
    <source>
        <dbReference type="ARBA" id="ARBA00022722"/>
    </source>
</evidence>
<dbReference type="CDD" id="cd06127">
    <property type="entry name" value="DEDDh"/>
    <property type="match status" value="1"/>
</dbReference>
<dbReference type="GO" id="GO:0045004">
    <property type="term" value="P:DNA replication proofreading"/>
    <property type="evidence" value="ECO:0007669"/>
    <property type="project" value="TreeGrafter"/>
</dbReference>